<feature type="compositionally biased region" description="Acidic residues" evidence="1">
    <location>
        <begin position="22"/>
        <end position="41"/>
    </location>
</feature>
<name>A0AAV2TYZ0_CALDB</name>
<dbReference type="EMBL" id="CAXLJL010000933">
    <property type="protein sequence ID" value="CAL5141724.1"/>
    <property type="molecule type" value="Genomic_DNA"/>
</dbReference>
<evidence type="ECO:0000313" key="2">
    <source>
        <dbReference type="EMBL" id="CAL5141724.1"/>
    </source>
</evidence>
<reference evidence="2" key="1">
    <citation type="submission" date="2024-06" db="EMBL/GenBank/DDBJ databases">
        <authorList>
            <person name="Liu X."/>
            <person name="Lenzi L."/>
            <person name="Haldenby T S."/>
            <person name="Uol C."/>
        </authorList>
    </citation>
    <scope>NUCLEOTIDE SEQUENCE</scope>
</reference>
<comment type="caution">
    <text evidence="2">The sequence shown here is derived from an EMBL/GenBank/DDBJ whole genome shotgun (WGS) entry which is preliminary data.</text>
</comment>
<protein>
    <submittedName>
        <fullName evidence="2">Uncharacterized protein</fullName>
    </submittedName>
</protein>
<dbReference type="Proteomes" id="UP001497525">
    <property type="component" value="Unassembled WGS sequence"/>
</dbReference>
<feature type="region of interest" description="Disordered" evidence="1">
    <location>
        <begin position="1"/>
        <end position="53"/>
    </location>
</feature>
<organism evidence="2 3">
    <name type="scientific">Calicophoron daubneyi</name>
    <name type="common">Rumen fluke</name>
    <name type="synonym">Paramphistomum daubneyi</name>
    <dbReference type="NCBI Taxonomy" id="300641"/>
    <lineage>
        <taxon>Eukaryota</taxon>
        <taxon>Metazoa</taxon>
        <taxon>Spiralia</taxon>
        <taxon>Lophotrochozoa</taxon>
        <taxon>Platyhelminthes</taxon>
        <taxon>Trematoda</taxon>
        <taxon>Digenea</taxon>
        <taxon>Plagiorchiida</taxon>
        <taxon>Pronocephalata</taxon>
        <taxon>Paramphistomoidea</taxon>
        <taxon>Paramphistomidae</taxon>
        <taxon>Calicophoron</taxon>
    </lineage>
</organism>
<dbReference type="AlphaFoldDB" id="A0AAV2TYZ0"/>
<accession>A0AAV2TYZ0</accession>
<evidence type="ECO:0000313" key="3">
    <source>
        <dbReference type="Proteomes" id="UP001497525"/>
    </source>
</evidence>
<proteinExistence type="predicted"/>
<sequence>MGVEDGGLSGYEGADDHSDGDSNNDDVQDDLNHDGDDDDGGIEVGDCNGNSDGLGVVNRLHTIVGRCRKQLPRVALPLFLMDVLKDCGCCNYVDFQERMREQNNTNGVLFLKNSPIIRTGRRLGRGGQ</sequence>
<evidence type="ECO:0000256" key="1">
    <source>
        <dbReference type="SAM" id="MobiDB-lite"/>
    </source>
</evidence>
<gene>
    <name evidence="2" type="ORF">CDAUBV1_LOCUS17048</name>
</gene>
<feature type="compositionally biased region" description="Gly residues" evidence="1">
    <location>
        <begin position="1"/>
        <end position="10"/>
    </location>
</feature>